<dbReference type="Pfam" id="PF22752">
    <property type="entry name" value="DUF488-N3i"/>
    <property type="match status" value="1"/>
</dbReference>
<evidence type="ECO:0000313" key="1">
    <source>
        <dbReference type="EMBL" id="BAB60537.1"/>
    </source>
</evidence>
<accession>Q978M0</accession>
<name>Q978M0_THEVO</name>
<gene>
    <name evidence="1" type="ORF">TVG1441436</name>
</gene>
<organism evidence="1 2">
    <name type="scientific">Thermoplasma volcanium (strain ATCC 51530 / DSM 4299 / JCM 9571 / NBRC 15438 / GSS1)</name>
    <dbReference type="NCBI Taxonomy" id="273116"/>
    <lineage>
        <taxon>Archaea</taxon>
        <taxon>Methanobacteriati</taxon>
        <taxon>Thermoplasmatota</taxon>
        <taxon>Thermoplasmata</taxon>
        <taxon>Thermoplasmatales</taxon>
        <taxon>Thermoplasmataceae</taxon>
        <taxon>Thermoplasma</taxon>
    </lineage>
</organism>
<proteinExistence type="predicted"/>
<dbReference type="HOGENOM" id="CLU_137928_0_0_2"/>
<dbReference type="PhylomeDB" id="Q978M0"/>
<dbReference type="Proteomes" id="UP000001017">
    <property type="component" value="Chromosome"/>
</dbReference>
<dbReference type="InterPro" id="IPR052552">
    <property type="entry name" value="YeaO-like"/>
</dbReference>
<reference evidence="1 2" key="2">
    <citation type="journal article" date="2000" name="Proc. Natl. Acad. Sci. U.S.A.">
        <title>Archaeal adaptation to higher temperatures revealed by genomic sequence of Thermoplasma volcanium.</title>
        <authorList>
            <person name="Kawashima T."/>
            <person name="Amano N."/>
            <person name="Koike H."/>
            <person name="Makino S."/>
            <person name="Higuchi S."/>
            <person name="Kawashima-Ohya Y."/>
            <person name="Watanabe K."/>
            <person name="Yamazaki M."/>
            <person name="Kanehori K."/>
            <person name="Kawamoto T."/>
            <person name="Nunoshiba T."/>
            <person name="Yamamoto Y."/>
            <person name="Aramaki H."/>
            <person name="Makino K."/>
            <person name="Suzuki M."/>
        </authorList>
    </citation>
    <scope>NUCLEOTIDE SEQUENCE [LARGE SCALE GENOMIC DNA]</scope>
    <source>
        <strain evidence="2">ATCC 51530 / DSM 4299 / JCM 9571 / NBRC 15438 / GSS1</strain>
    </source>
</reference>
<protein>
    <recommendedName>
        <fullName evidence="3">Uroporphyrin-III C-methyltransferase</fullName>
    </recommendedName>
</protein>
<dbReference type="PaxDb" id="273116-14325634"/>
<dbReference type="eggNOG" id="arCOG06027">
    <property type="taxonomic scope" value="Archaea"/>
</dbReference>
<evidence type="ECO:0000313" key="2">
    <source>
        <dbReference type="Proteomes" id="UP000001017"/>
    </source>
</evidence>
<keyword evidence="2" id="KW-1185">Reference proteome</keyword>
<reference evidence="1 2" key="1">
    <citation type="journal article" date="1999" name="Proc. Jpn. Acad.">
        <title>Determination of the complete genomic DNA sequence of Thermoplasma volvanium GSS1.</title>
        <authorList>
            <person name="Kawashima T."/>
            <person name="Yamamoto Y."/>
            <person name="Aramaki H."/>
            <person name="Nunoshiba T."/>
            <person name="Kawamoto T."/>
            <person name="Watanabe K."/>
            <person name="Yamazaki M."/>
            <person name="Kanehori K."/>
            <person name="Amano N."/>
            <person name="Ohya Y."/>
            <person name="Makino K."/>
            <person name="Suzuki M."/>
        </authorList>
    </citation>
    <scope>NUCLEOTIDE SEQUENCE [LARGE SCALE GENOMIC DNA]</scope>
    <source>
        <strain evidence="2">ATCC 51530 / DSM 4299 / JCM 9571 / NBRC 15438 / GSS1</strain>
    </source>
</reference>
<dbReference type="STRING" id="273116.gene:9382204"/>
<sequence>MLSIKRVYENRTYDDGYRVLVERLWPRGITKERAALDAWYKDIAPSDSLRKWFSHDERKWDEFKERYMDELCGNKALEKLVEIASQTNVTLIISSRSTYNNAEVLKYIIENYDEFKRRCEGKM</sequence>
<dbReference type="GeneID" id="1442086"/>
<dbReference type="EMBL" id="BA000011">
    <property type="protein sequence ID" value="BAB60537.1"/>
    <property type="molecule type" value="Genomic_DNA"/>
</dbReference>
<dbReference type="PANTHER" id="PTHR36849:SF1">
    <property type="entry name" value="CYTOPLASMIC PROTEIN"/>
    <property type="match status" value="1"/>
</dbReference>
<dbReference type="RefSeq" id="WP_010917628.1">
    <property type="nucleotide sequence ID" value="NC_002689.2"/>
</dbReference>
<dbReference type="KEGG" id="tvo:TVG1441436"/>
<dbReference type="AlphaFoldDB" id="Q978M0"/>
<dbReference type="PANTHER" id="PTHR36849">
    <property type="entry name" value="CYTOPLASMIC PROTEIN-RELATED"/>
    <property type="match status" value="1"/>
</dbReference>
<evidence type="ECO:0008006" key="3">
    <source>
        <dbReference type="Google" id="ProtNLM"/>
    </source>
</evidence>